<dbReference type="NCBIfam" id="NF001080">
    <property type="entry name" value="PRK00121.2-2"/>
    <property type="match status" value="1"/>
</dbReference>
<accession>A0A8J2Y9C9</accession>
<feature type="binding site" evidence="9">
    <location>
        <position position="153"/>
    </location>
    <ligand>
        <name>substrate</name>
    </ligand>
</feature>
<evidence type="ECO:0000256" key="1">
    <source>
        <dbReference type="ARBA" id="ARBA00000142"/>
    </source>
</evidence>
<feature type="binding site" evidence="9">
    <location>
        <position position="68"/>
    </location>
    <ligand>
        <name>S-adenosyl-L-methionine</name>
        <dbReference type="ChEBI" id="CHEBI:59789"/>
    </ligand>
</feature>
<dbReference type="EMBL" id="BMHQ01000007">
    <property type="protein sequence ID" value="GGE19739.1"/>
    <property type="molecule type" value="Genomic_DNA"/>
</dbReference>
<gene>
    <name evidence="9 10" type="primary">trmB</name>
    <name evidence="10" type="ORF">GCM10011571_22110</name>
</gene>
<dbReference type="AlphaFoldDB" id="A0A8J2Y9C9"/>
<dbReference type="NCBIfam" id="TIGR00091">
    <property type="entry name" value="tRNA (guanosine(46)-N7)-methyltransferase TrmB"/>
    <property type="match status" value="1"/>
</dbReference>
<evidence type="ECO:0000256" key="6">
    <source>
        <dbReference type="ARBA" id="ARBA00022694"/>
    </source>
</evidence>
<evidence type="ECO:0000256" key="9">
    <source>
        <dbReference type="HAMAP-Rule" id="MF_01057"/>
    </source>
</evidence>
<dbReference type="InterPro" id="IPR029063">
    <property type="entry name" value="SAM-dependent_MTases_sf"/>
</dbReference>
<feature type="binding site" evidence="9">
    <location>
        <position position="43"/>
    </location>
    <ligand>
        <name>S-adenosyl-L-methionine</name>
        <dbReference type="ChEBI" id="CHEBI:59789"/>
    </ligand>
</feature>
<dbReference type="Pfam" id="PF02390">
    <property type="entry name" value="Methyltransf_4"/>
    <property type="match status" value="1"/>
</dbReference>
<dbReference type="InterPro" id="IPR055361">
    <property type="entry name" value="tRNA_methyltr_TrmB_bact"/>
</dbReference>
<evidence type="ECO:0000256" key="4">
    <source>
        <dbReference type="ARBA" id="ARBA00022679"/>
    </source>
</evidence>
<feature type="binding site" evidence="9">
    <location>
        <begin position="191"/>
        <end position="194"/>
    </location>
    <ligand>
        <name>substrate</name>
    </ligand>
</feature>
<evidence type="ECO:0000256" key="2">
    <source>
        <dbReference type="ARBA" id="ARBA00003015"/>
    </source>
</evidence>
<dbReference type="GO" id="GO:0008176">
    <property type="term" value="F:tRNA (guanine(46)-N7)-methyltransferase activity"/>
    <property type="evidence" value="ECO:0007669"/>
    <property type="project" value="UniProtKB-UniRule"/>
</dbReference>
<dbReference type="PANTHER" id="PTHR23417:SF14">
    <property type="entry name" value="PENTACOTRIPEPTIDE-REPEAT REGION OF PRORP DOMAIN-CONTAINING PROTEIN"/>
    <property type="match status" value="1"/>
</dbReference>
<comment type="similarity">
    <text evidence="8 9">Belongs to the class I-like SAM-binding methyltransferase superfamily. TrmB family.</text>
</comment>
<dbReference type="Proteomes" id="UP000625210">
    <property type="component" value="Unassembled WGS sequence"/>
</dbReference>
<name>A0A8J2Y9C9_9BACL</name>
<dbReference type="FunFam" id="3.40.50.150:FF:000035">
    <property type="entry name" value="tRNA (guanine-N(7)-)-methyltransferase"/>
    <property type="match status" value="1"/>
</dbReference>
<comment type="pathway">
    <text evidence="7 9">tRNA modification; N(7)-methylguanine-tRNA biosynthesis.</text>
</comment>
<sequence length="214" mass="25279">MRLRRKPEAKQKVMEHPLTVMEPEKVKGRWRNLFGNDQPIYMELGTGKGRFLSTVCQVKPGINWIGVERIEEVLLQALQKAEEAECENLRFLWMDIRQLDEAFAENEADRIYLHFSDPWPKKRHAKRRLTYSFFLEKYKQVLRPGGHVILKTDNEQLFDFSLEQLEAAGFRLLEQTRDLHNSPFAVDNVMTEYEEKFVSRGMPIYFLMAENPGK</sequence>
<keyword evidence="3 9" id="KW-0489">Methyltransferase</keyword>
<dbReference type="PROSITE" id="PS51625">
    <property type="entry name" value="SAM_MT_TRMB"/>
    <property type="match status" value="1"/>
</dbReference>
<comment type="caution">
    <text evidence="10">The sequence shown here is derived from an EMBL/GenBank/DDBJ whole genome shotgun (WGS) entry which is preliminary data.</text>
</comment>
<dbReference type="RefSeq" id="WP_188647951.1">
    <property type="nucleotide sequence ID" value="NZ_BMHQ01000007.1"/>
</dbReference>
<dbReference type="InterPro" id="IPR003358">
    <property type="entry name" value="tRNA_(Gua-N-7)_MeTrfase_Trmb"/>
</dbReference>
<dbReference type="EC" id="2.1.1.33" evidence="9"/>
<evidence type="ECO:0000256" key="7">
    <source>
        <dbReference type="ARBA" id="ARBA00060552"/>
    </source>
</evidence>
<evidence type="ECO:0000256" key="5">
    <source>
        <dbReference type="ARBA" id="ARBA00022691"/>
    </source>
</evidence>
<dbReference type="SUPFAM" id="SSF53335">
    <property type="entry name" value="S-adenosyl-L-methionine-dependent methyltransferases"/>
    <property type="match status" value="1"/>
</dbReference>
<organism evidence="10 11">
    <name type="scientific">Marinithermofilum abyssi</name>
    <dbReference type="NCBI Taxonomy" id="1571185"/>
    <lineage>
        <taxon>Bacteria</taxon>
        <taxon>Bacillati</taxon>
        <taxon>Bacillota</taxon>
        <taxon>Bacilli</taxon>
        <taxon>Bacillales</taxon>
        <taxon>Thermoactinomycetaceae</taxon>
        <taxon>Marinithermofilum</taxon>
    </lineage>
</organism>
<reference evidence="10" key="1">
    <citation type="journal article" date="2014" name="Int. J. Syst. Evol. Microbiol.">
        <title>Complete genome sequence of Corynebacterium casei LMG S-19264T (=DSM 44701T), isolated from a smear-ripened cheese.</title>
        <authorList>
            <consortium name="US DOE Joint Genome Institute (JGI-PGF)"/>
            <person name="Walter F."/>
            <person name="Albersmeier A."/>
            <person name="Kalinowski J."/>
            <person name="Ruckert C."/>
        </authorList>
    </citation>
    <scope>NUCLEOTIDE SEQUENCE</scope>
    <source>
        <strain evidence="10">CGMCC 1.15179</strain>
    </source>
</reference>
<reference evidence="10" key="2">
    <citation type="submission" date="2020-09" db="EMBL/GenBank/DDBJ databases">
        <authorList>
            <person name="Sun Q."/>
            <person name="Zhou Y."/>
        </authorList>
    </citation>
    <scope>NUCLEOTIDE SEQUENCE</scope>
    <source>
        <strain evidence="10">CGMCC 1.15179</strain>
    </source>
</reference>
<dbReference type="GO" id="GO:0043527">
    <property type="term" value="C:tRNA methyltransferase complex"/>
    <property type="evidence" value="ECO:0007669"/>
    <property type="project" value="TreeGrafter"/>
</dbReference>
<dbReference type="UniPathway" id="UPA00989"/>
<feature type="binding site" evidence="9">
    <location>
        <position position="121"/>
    </location>
    <ligand>
        <name>substrate</name>
    </ligand>
</feature>
<keyword evidence="6 9" id="KW-0819">tRNA processing</keyword>
<keyword evidence="11" id="KW-1185">Reference proteome</keyword>
<evidence type="ECO:0000256" key="8">
    <source>
        <dbReference type="ARBA" id="ARBA00060767"/>
    </source>
</evidence>
<evidence type="ECO:0000256" key="3">
    <source>
        <dbReference type="ARBA" id="ARBA00022603"/>
    </source>
</evidence>
<dbReference type="Gene3D" id="3.40.50.150">
    <property type="entry name" value="Vaccinia Virus protein VP39"/>
    <property type="match status" value="1"/>
</dbReference>
<comment type="catalytic activity">
    <reaction evidence="1 9">
        <text>guanosine(46) in tRNA + S-adenosyl-L-methionine = N(7)-methylguanosine(46) in tRNA + S-adenosyl-L-homocysteine</text>
        <dbReference type="Rhea" id="RHEA:42708"/>
        <dbReference type="Rhea" id="RHEA-COMP:10188"/>
        <dbReference type="Rhea" id="RHEA-COMP:10189"/>
        <dbReference type="ChEBI" id="CHEBI:57856"/>
        <dbReference type="ChEBI" id="CHEBI:59789"/>
        <dbReference type="ChEBI" id="CHEBI:74269"/>
        <dbReference type="ChEBI" id="CHEBI:74480"/>
        <dbReference type="EC" id="2.1.1.33"/>
    </reaction>
</comment>
<comment type="caution">
    <text evidence="9">Lacks conserved residue(s) required for the propagation of feature annotation.</text>
</comment>
<evidence type="ECO:0000313" key="11">
    <source>
        <dbReference type="Proteomes" id="UP000625210"/>
    </source>
</evidence>
<dbReference type="CDD" id="cd02440">
    <property type="entry name" value="AdoMet_MTases"/>
    <property type="match status" value="1"/>
</dbReference>
<proteinExistence type="inferred from homology"/>
<dbReference type="PANTHER" id="PTHR23417">
    <property type="entry name" value="3-DEOXY-D-MANNO-OCTULOSONIC-ACID TRANSFERASE/TRNA GUANINE-N 7 - -METHYLTRANSFERASE"/>
    <property type="match status" value="1"/>
</dbReference>
<keyword evidence="4 9" id="KW-0808">Transferase</keyword>
<comment type="function">
    <text evidence="2 9">Catalyzes the formation of N(7)-methylguanine at position 46 (m7G46) in tRNA.</text>
</comment>
<keyword evidence="5 9" id="KW-0949">S-adenosyl-L-methionine</keyword>
<evidence type="ECO:0000313" key="10">
    <source>
        <dbReference type="EMBL" id="GGE19739.1"/>
    </source>
</evidence>
<protein>
    <recommendedName>
        <fullName evidence="9">tRNA (guanine-N(7)-)-methyltransferase</fullName>
        <ecNumber evidence="9">2.1.1.33</ecNumber>
    </recommendedName>
    <alternativeName>
        <fullName evidence="9">tRNA (guanine(46)-N(7))-methyltransferase</fullName>
    </alternativeName>
    <alternativeName>
        <fullName evidence="9">tRNA(m7G46)-methyltransferase</fullName>
    </alternativeName>
</protein>
<dbReference type="HAMAP" id="MF_01057">
    <property type="entry name" value="tRNA_methyltr_TrmB"/>
    <property type="match status" value="1"/>
</dbReference>
<feature type="binding site" evidence="9">
    <location>
        <position position="117"/>
    </location>
    <ligand>
        <name>S-adenosyl-L-methionine</name>
        <dbReference type="ChEBI" id="CHEBI:59789"/>
    </ligand>
</feature>
<feature type="binding site" evidence="9">
    <location>
        <position position="95"/>
    </location>
    <ligand>
        <name>S-adenosyl-L-methionine</name>
        <dbReference type="ChEBI" id="CHEBI:59789"/>
    </ligand>
</feature>